<dbReference type="Proteomes" id="UP000509327">
    <property type="component" value="Chromosome"/>
</dbReference>
<evidence type="ECO:0000313" key="5">
    <source>
        <dbReference type="Proteomes" id="UP000509327"/>
    </source>
</evidence>
<gene>
    <name evidence="1" type="ORF">DFQ00_101450</name>
    <name evidence="2" type="ORF">HUB98_26080</name>
    <name evidence="3" type="ORF">HUB98_26370</name>
</gene>
<dbReference type="RefSeq" id="WP_110893695.1">
    <property type="nucleotide sequence ID" value="NZ_CP054614.1"/>
</dbReference>
<dbReference type="EMBL" id="QJSW01000001">
    <property type="protein sequence ID" value="PYE52512.1"/>
    <property type="molecule type" value="Genomic_DNA"/>
</dbReference>
<evidence type="ECO:0000313" key="1">
    <source>
        <dbReference type="EMBL" id="PYE52512.1"/>
    </source>
</evidence>
<evidence type="ECO:0000313" key="2">
    <source>
        <dbReference type="EMBL" id="QKS59329.1"/>
    </source>
</evidence>
<dbReference type="EMBL" id="CP054614">
    <property type="protein sequence ID" value="QKS59383.1"/>
    <property type="molecule type" value="Genomic_DNA"/>
</dbReference>
<protein>
    <submittedName>
        <fullName evidence="1">Uncharacterized protein</fullName>
    </submittedName>
</protein>
<accession>A0A2V4VGM8</accession>
<sequence>MNNRVALHLNGLEGASTSDLIELIREKDQALQAVTEVNWQLTFERDQARREADAYKARCIKFQVDEKRRQKVGGQA</sequence>
<dbReference type="AlphaFoldDB" id="A0A2V4VGM8"/>
<keyword evidence="5" id="KW-1185">Reference proteome</keyword>
<organism evidence="1 4">
    <name type="scientific">Paenibacillus barcinonensis</name>
    <dbReference type="NCBI Taxonomy" id="198119"/>
    <lineage>
        <taxon>Bacteria</taxon>
        <taxon>Bacillati</taxon>
        <taxon>Bacillota</taxon>
        <taxon>Bacilli</taxon>
        <taxon>Bacillales</taxon>
        <taxon>Paenibacillaceae</taxon>
        <taxon>Paenibacillus</taxon>
    </lineage>
</organism>
<evidence type="ECO:0000313" key="4">
    <source>
        <dbReference type="Proteomes" id="UP000247790"/>
    </source>
</evidence>
<evidence type="ECO:0000313" key="3">
    <source>
        <dbReference type="EMBL" id="QKS59383.1"/>
    </source>
</evidence>
<dbReference type="EMBL" id="CP054614">
    <property type="protein sequence ID" value="QKS59329.1"/>
    <property type="molecule type" value="Genomic_DNA"/>
</dbReference>
<reference evidence="1 4" key="1">
    <citation type="submission" date="2018-06" db="EMBL/GenBank/DDBJ databases">
        <title>Genomic Encyclopedia of Type Strains, Phase III (KMG-III): the genomes of soil and plant-associated and newly described type strains.</title>
        <authorList>
            <person name="Whitman W."/>
        </authorList>
    </citation>
    <scope>NUCLEOTIDE SEQUENCE [LARGE SCALE GENOMIC DNA]</scope>
    <source>
        <strain evidence="1 4">CECT 7022</strain>
    </source>
</reference>
<dbReference type="Proteomes" id="UP000247790">
    <property type="component" value="Unassembled WGS sequence"/>
</dbReference>
<reference evidence="2 5" key="2">
    <citation type="submission" date="2020-06" db="EMBL/GenBank/DDBJ databases">
        <title>Complete genome of Paenibacillus barcinonensis KACC11450.</title>
        <authorList>
            <person name="Kim M."/>
            <person name="Park Y.-J."/>
            <person name="Shin J.-H."/>
        </authorList>
    </citation>
    <scope>NUCLEOTIDE SEQUENCE [LARGE SCALE GENOMIC DNA]</scope>
    <source>
        <strain evidence="2 5">KACC11450</strain>
    </source>
</reference>
<proteinExistence type="predicted"/>
<name>A0A2V4VGM8_PAEBA</name>